<name>A0A5N6QHW8_9ROSI</name>
<protein>
    <submittedName>
        <fullName evidence="2">Uncharacterized protein</fullName>
    </submittedName>
</protein>
<dbReference type="OrthoDB" id="774757at2759"/>
<evidence type="ECO:0000256" key="1">
    <source>
        <dbReference type="SAM" id="MobiDB-lite"/>
    </source>
</evidence>
<dbReference type="AlphaFoldDB" id="A0A5N6QHW8"/>
<evidence type="ECO:0000313" key="2">
    <source>
        <dbReference type="EMBL" id="KAE7998071.1"/>
    </source>
</evidence>
<gene>
    <name evidence="2" type="ORF">FH972_002649</name>
</gene>
<dbReference type="Proteomes" id="UP000327013">
    <property type="component" value="Chromosome 1"/>
</dbReference>
<dbReference type="EMBL" id="CM017321">
    <property type="protein sequence ID" value="KAE7998071.1"/>
    <property type="molecule type" value="Genomic_DNA"/>
</dbReference>
<evidence type="ECO:0000313" key="3">
    <source>
        <dbReference type="Proteomes" id="UP000327013"/>
    </source>
</evidence>
<keyword evidence="3" id="KW-1185">Reference proteome</keyword>
<organism evidence="2 3">
    <name type="scientific">Carpinus fangiana</name>
    <dbReference type="NCBI Taxonomy" id="176857"/>
    <lineage>
        <taxon>Eukaryota</taxon>
        <taxon>Viridiplantae</taxon>
        <taxon>Streptophyta</taxon>
        <taxon>Embryophyta</taxon>
        <taxon>Tracheophyta</taxon>
        <taxon>Spermatophyta</taxon>
        <taxon>Magnoliopsida</taxon>
        <taxon>eudicotyledons</taxon>
        <taxon>Gunneridae</taxon>
        <taxon>Pentapetalae</taxon>
        <taxon>rosids</taxon>
        <taxon>fabids</taxon>
        <taxon>Fagales</taxon>
        <taxon>Betulaceae</taxon>
        <taxon>Carpinus</taxon>
    </lineage>
</organism>
<sequence length="218" mass="24178">MEDELVRFFLRLKVMRLPLPSPNYILELDLYGENEPYEIWDTFMGPCPARIDVVARFTEFTQKIRSANLDILDDPVLQSHHVDDDPLLAPAESSAISTIVYNDDSEYNLRAILGSVAYPQTQDQKESNQKRLKTSSGSSNSLPPPTLLPSSQPIGTVAESTGPLILVDSQETGVQLVHTLLACTEAVEQDNLKLADAPVKQFHGRGGKTRRGLWNCEG</sequence>
<accession>A0A5N6QHW8</accession>
<feature type="region of interest" description="Disordered" evidence="1">
    <location>
        <begin position="120"/>
        <end position="154"/>
    </location>
</feature>
<reference evidence="2 3" key="1">
    <citation type="submission" date="2019-06" db="EMBL/GenBank/DDBJ databases">
        <title>A chromosomal-level reference genome of Carpinus fangiana (Coryloideae, Betulaceae).</title>
        <authorList>
            <person name="Yang X."/>
            <person name="Wang Z."/>
            <person name="Zhang L."/>
            <person name="Hao G."/>
            <person name="Liu J."/>
            <person name="Yang Y."/>
        </authorList>
    </citation>
    <scope>NUCLEOTIDE SEQUENCE [LARGE SCALE GENOMIC DNA]</scope>
    <source>
        <strain evidence="2">Cfa_2016G</strain>
        <tissue evidence="2">Leaf</tissue>
    </source>
</reference>
<proteinExistence type="predicted"/>